<dbReference type="EC" id="2.4.1.215" evidence="6"/>
<reference evidence="8" key="1">
    <citation type="submission" date="2015-04" db="UniProtKB">
        <authorList>
            <consortium name="EnsemblPlants"/>
        </authorList>
    </citation>
    <scope>IDENTIFICATION</scope>
</reference>
<dbReference type="GO" id="GO:0050502">
    <property type="term" value="F:cis-zeatin O-beta-D-glucosyltransferase activity"/>
    <property type="evidence" value="ECO:0007669"/>
    <property type="project" value="UniProtKB-EC"/>
</dbReference>
<dbReference type="Proteomes" id="UP000026962">
    <property type="component" value="Chromosome 4"/>
</dbReference>
<evidence type="ECO:0000256" key="1">
    <source>
        <dbReference type="ARBA" id="ARBA00009995"/>
    </source>
</evidence>
<comment type="catalytic activity">
    <reaction evidence="4">
        <text>cis-zeatin + UDP-alpha-D-glucose = O-beta-D-glucosyl-cis-zeatin + UDP + H(+)</text>
        <dbReference type="Rhea" id="RHEA:20681"/>
        <dbReference type="ChEBI" id="CHEBI:15378"/>
        <dbReference type="ChEBI" id="CHEBI:29043"/>
        <dbReference type="ChEBI" id="CHEBI:46570"/>
        <dbReference type="ChEBI" id="CHEBI:58223"/>
        <dbReference type="ChEBI" id="CHEBI:58885"/>
        <dbReference type="EC" id="2.4.1.215"/>
    </reaction>
</comment>
<dbReference type="eggNOG" id="KOG1192">
    <property type="taxonomic scope" value="Eukaryota"/>
</dbReference>
<dbReference type="FunFam" id="3.40.50.2000:FF:000060">
    <property type="entry name" value="Glycosyltransferase"/>
    <property type="match status" value="2"/>
</dbReference>
<feature type="domain" description="Glycosyltransferase N-terminal" evidence="7">
    <location>
        <begin position="9"/>
        <end position="242"/>
    </location>
</feature>
<dbReference type="Pfam" id="PF26168">
    <property type="entry name" value="Glyco_transf_N"/>
    <property type="match status" value="2"/>
</dbReference>
<evidence type="ECO:0000259" key="7">
    <source>
        <dbReference type="Pfam" id="PF26168"/>
    </source>
</evidence>
<accession>A0A0E0KU05</accession>
<comment type="function">
    <text evidence="5">Utilizes UDP-glucose as the sugar donor and catalyzes the formation of O-beta-D-glucosyl-cis-zeatin from cis-zeatin. May regulate active versus storage forms of cytokinins and could have an impact on seed growth.</text>
</comment>
<feature type="domain" description="Glycosyltransferase N-terminal" evidence="7">
    <location>
        <begin position="494"/>
        <end position="729"/>
    </location>
</feature>
<evidence type="ECO:0000256" key="5">
    <source>
        <dbReference type="ARBA" id="ARBA00057380"/>
    </source>
</evidence>
<evidence type="ECO:0000256" key="3">
    <source>
        <dbReference type="ARBA" id="ARBA00022679"/>
    </source>
</evidence>
<evidence type="ECO:0000256" key="6">
    <source>
        <dbReference type="ARBA" id="ARBA00066820"/>
    </source>
</evidence>
<dbReference type="PROSITE" id="PS00375">
    <property type="entry name" value="UDPGT"/>
    <property type="match status" value="2"/>
</dbReference>
<keyword evidence="3" id="KW-0808">Transferase</keyword>
<dbReference type="HOGENOM" id="CLU_366155_0_0_1"/>
<dbReference type="OMA" id="NIHYHEY"/>
<evidence type="ECO:0000256" key="4">
    <source>
        <dbReference type="ARBA" id="ARBA00052929"/>
    </source>
</evidence>
<comment type="similarity">
    <text evidence="1">Belongs to the UDP-glycosyltransferase family.</text>
</comment>
<name>A0A0E0KU05_ORYPU</name>
<dbReference type="FunFam" id="3.40.50.2000:FF:000117">
    <property type="entry name" value="Glycosyltransferase"/>
    <property type="match status" value="2"/>
</dbReference>
<dbReference type="InterPro" id="IPR058980">
    <property type="entry name" value="Glyco_transf_N"/>
</dbReference>
<sequence>MAEKGNPGDAVAIVAVPFPAQGHLNQLLHLSLQLASHGFTVHYAAPAPQLRQAQARVHGWDDEALHSVQFHDLGISAYVSPPPDSTADSPFPSHLIPLWEAYTADARAPLAALLDELSASYRRLVVICDIMNSFAVKEAVRLPNGEAFVCNCVAVSSATGNMDPGHRLLRENGLQFIPMDAYLTKEFMDYEQQRARAAQSISSCAGILANACRALEGEFIDVFAQKLAADSKKLFAIGPLNPLLDTGALKQGRRRNECLDWLDRQPPESVLYVSFGTTSSLRVEQVAELAAALCGSKQRFIWVLRDADRGNIFADSGESESRHAKLLAEADRGNIFTDSGESESRYAKLLSEFSKETEGTGLVITGWAPQLEILAHGATAAFMSHCGWNSTMESLSHGKPILAWPMHSDQPWDAELVCKYLKAGFLVRPWENHGEVMPATTIQAVIEKMMASEEGLAVRQRAKALGDAVRSTRNDLEDFIDHITRMAAKGNPADTVAIVAVPFPAQGHLNQLLHLSLQLASSSHGITVHYAAPGPQLRQAQARVHGWDDKALLSIHFHDLGISTYVSPPPDPTADSPFPSHLMPLWEAYTADARAPLSALLDKLSASYRRVVVVCDTMNSFAVEEAARLPNGEAFALNCVAVSLLAMHMAPGHWLLRENDLHYVPMETYMTEEFKDYASQRARASQSILSGAGILANACRALEGDFIDVFAETLAAGGKKLFAIGPLNPLLNTGSSEQGRRQHECLDWLDRQPPDSVLYVSFGTTSSLRVEQVAEFAAALRSSKQRFIWVMRDADRGNIFTDTGEGESRHAKLLSEFSKQTEGTGLVITGWAPQLEILAHGATAAFMSHCGWNSTMESMSHGKPILAWPMHSDQPWDAELVCKYFKAGLLVRPWEKHGEVVPAATIQEVIEKMVASDEGMAVRQRAKALGDAVRSSRNEMEDFIAHITR</sequence>
<dbReference type="InterPro" id="IPR002213">
    <property type="entry name" value="UDP_glucos_trans"/>
</dbReference>
<reference evidence="8" key="2">
    <citation type="submission" date="2018-05" db="EMBL/GenBank/DDBJ databases">
        <title>OpunRS2 (Oryza punctata Reference Sequence Version 2).</title>
        <authorList>
            <person name="Zhang J."/>
            <person name="Kudrna D."/>
            <person name="Lee S."/>
            <person name="Talag J."/>
            <person name="Welchert J."/>
            <person name="Wing R.A."/>
        </authorList>
    </citation>
    <scope>NUCLEOTIDE SEQUENCE [LARGE SCALE GENOMIC DNA]</scope>
</reference>
<keyword evidence="2" id="KW-0328">Glycosyltransferase</keyword>
<dbReference type="CDD" id="cd03784">
    <property type="entry name" value="GT1_Gtf-like"/>
    <property type="match status" value="2"/>
</dbReference>
<dbReference type="Pfam" id="PF00201">
    <property type="entry name" value="UDPGT"/>
    <property type="match status" value="2"/>
</dbReference>
<evidence type="ECO:0000313" key="9">
    <source>
        <dbReference type="Proteomes" id="UP000026962"/>
    </source>
</evidence>
<evidence type="ECO:0000256" key="2">
    <source>
        <dbReference type="ARBA" id="ARBA00022676"/>
    </source>
</evidence>
<proteinExistence type="inferred from homology"/>
<dbReference type="GO" id="GO:0080036">
    <property type="term" value="P:regulation of cytokinin-activated signaling pathway"/>
    <property type="evidence" value="ECO:0007669"/>
    <property type="project" value="UniProtKB-ARBA"/>
</dbReference>
<dbReference type="PANTHER" id="PTHR48044:SF22">
    <property type="entry name" value="GLYCOSYLTRANSFERASE"/>
    <property type="match status" value="1"/>
</dbReference>
<protein>
    <recommendedName>
        <fullName evidence="6">cis-zeatin O-beta-D-glucosyltransferase</fullName>
        <ecNumber evidence="6">2.4.1.215</ecNumber>
    </recommendedName>
</protein>
<organism evidence="8">
    <name type="scientific">Oryza punctata</name>
    <name type="common">Red rice</name>
    <dbReference type="NCBI Taxonomy" id="4537"/>
    <lineage>
        <taxon>Eukaryota</taxon>
        <taxon>Viridiplantae</taxon>
        <taxon>Streptophyta</taxon>
        <taxon>Embryophyta</taxon>
        <taxon>Tracheophyta</taxon>
        <taxon>Spermatophyta</taxon>
        <taxon>Magnoliopsida</taxon>
        <taxon>Liliopsida</taxon>
        <taxon>Poales</taxon>
        <taxon>Poaceae</taxon>
        <taxon>BOP clade</taxon>
        <taxon>Oryzoideae</taxon>
        <taxon>Oryzeae</taxon>
        <taxon>Oryzinae</taxon>
        <taxon>Oryza</taxon>
    </lineage>
</organism>
<dbReference type="InterPro" id="IPR035595">
    <property type="entry name" value="UDP_glycos_trans_CS"/>
</dbReference>
<evidence type="ECO:0000313" key="8">
    <source>
        <dbReference type="EnsemblPlants" id="OPUNC04G19580.1"/>
    </source>
</evidence>
<dbReference type="Gramene" id="OPUNC04G19580.1">
    <property type="protein sequence ID" value="OPUNC04G19580.1"/>
    <property type="gene ID" value="OPUNC04G19580"/>
</dbReference>
<dbReference type="SUPFAM" id="SSF53756">
    <property type="entry name" value="UDP-Glycosyltransferase/glycogen phosphorylase"/>
    <property type="match status" value="2"/>
</dbReference>
<dbReference type="PANTHER" id="PTHR48044">
    <property type="entry name" value="GLYCOSYLTRANSFERASE"/>
    <property type="match status" value="1"/>
</dbReference>
<keyword evidence="9" id="KW-1185">Reference proteome</keyword>
<dbReference type="AlphaFoldDB" id="A0A0E0KU05"/>
<dbReference type="EnsemblPlants" id="OPUNC04G19580.1">
    <property type="protein sequence ID" value="OPUNC04G19580.1"/>
    <property type="gene ID" value="OPUNC04G19580"/>
</dbReference>
<dbReference type="Gene3D" id="3.40.50.2000">
    <property type="entry name" value="Glycogen Phosphorylase B"/>
    <property type="match status" value="4"/>
</dbReference>